<dbReference type="SUPFAM" id="SSF144232">
    <property type="entry name" value="HIT/MYND zinc finger-like"/>
    <property type="match status" value="1"/>
</dbReference>
<dbReference type="AlphaFoldDB" id="A0A164QXU4"/>
<dbReference type="STRING" id="1314777.A0A164QXU4"/>
<keyword evidence="3" id="KW-0862">Zinc</keyword>
<evidence type="ECO:0000256" key="3">
    <source>
        <dbReference type="ARBA" id="ARBA00022833"/>
    </source>
</evidence>
<dbReference type="GO" id="GO:0008270">
    <property type="term" value="F:zinc ion binding"/>
    <property type="evidence" value="ECO:0007669"/>
    <property type="project" value="UniProtKB-KW"/>
</dbReference>
<dbReference type="PROSITE" id="PS01360">
    <property type="entry name" value="ZF_MYND_1"/>
    <property type="match status" value="1"/>
</dbReference>
<proteinExistence type="predicted"/>
<accession>A0A164QXU4</accession>
<evidence type="ECO:0000256" key="2">
    <source>
        <dbReference type="ARBA" id="ARBA00022771"/>
    </source>
</evidence>
<dbReference type="Gene3D" id="6.10.140.2220">
    <property type="match status" value="1"/>
</dbReference>
<keyword evidence="7" id="KW-1185">Reference proteome</keyword>
<evidence type="ECO:0000259" key="5">
    <source>
        <dbReference type="PROSITE" id="PS50865"/>
    </source>
</evidence>
<keyword evidence="1" id="KW-0479">Metal-binding</keyword>
<evidence type="ECO:0000313" key="6">
    <source>
        <dbReference type="EMBL" id="KZS90067.1"/>
    </source>
</evidence>
<keyword evidence="2 4" id="KW-0863">Zinc-finger</keyword>
<reference evidence="6 7" key="1">
    <citation type="journal article" date="2016" name="Mol. Biol. Evol.">
        <title>Comparative Genomics of Early-Diverging Mushroom-Forming Fungi Provides Insights into the Origins of Lignocellulose Decay Capabilities.</title>
        <authorList>
            <person name="Nagy L.G."/>
            <person name="Riley R."/>
            <person name="Tritt A."/>
            <person name="Adam C."/>
            <person name="Daum C."/>
            <person name="Floudas D."/>
            <person name="Sun H."/>
            <person name="Yadav J.S."/>
            <person name="Pangilinan J."/>
            <person name="Larsson K.H."/>
            <person name="Matsuura K."/>
            <person name="Barry K."/>
            <person name="Labutti K."/>
            <person name="Kuo R."/>
            <person name="Ohm R.A."/>
            <person name="Bhattacharya S.S."/>
            <person name="Shirouzu T."/>
            <person name="Yoshinaga Y."/>
            <person name="Martin F.M."/>
            <person name="Grigoriev I.V."/>
            <person name="Hibbett D.S."/>
        </authorList>
    </citation>
    <scope>NUCLEOTIDE SEQUENCE [LARGE SCALE GENOMIC DNA]</scope>
    <source>
        <strain evidence="6 7">HHB9708</strain>
    </source>
</reference>
<gene>
    <name evidence="6" type="ORF">SISNIDRAFT_457946</name>
</gene>
<feature type="domain" description="MYND-type" evidence="5">
    <location>
        <begin position="5"/>
        <end position="41"/>
    </location>
</feature>
<name>A0A164QXU4_9AGAM</name>
<dbReference type="InterPro" id="IPR002893">
    <property type="entry name" value="Znf_MYND"/>
</dbReference>
<dbReference type="Proteomes" id="UP000076722">
    <property type="component" value="Unassembled WGS sequence"/>
</dbReference>
<sequence>MPRKCEVCGVATKKTCIGCSRTAYCSTKCQKQHWFSHILECEKPGREVTTADRLVATTMTNDIAIDSATMTDYGFYKITSTADRDSIVSVYTEIIRVFGIRAPALHKWRTEGRLHAEMVRIYREAGRTESDANFQWLLQHAPLFSPDPSQTVSYIHELSMGFQRQTWIHIGGSPTDSSDDIVKAQQPWSEDRKRCFDFYSLVFSSGGPMVDISDVWTQFGFCVFEDQAAFPLRNLYRSLIHTCTFNEFCDAYSTSSLIALMDRKNLKVSRRHVPSDLETVLSESPHKIQDVWYLKTFAIFDEARVPTTDVLIPFGFLNCADNAAMTQLRLFYGRLFKEYKIAPPKLQDAANHDQLYEYVMNIPNLNISKVEKHYLRRVLKTQNRLRAMALDFLP</sequence>
<organism evidence="6 7">
    <name type="scientific">Sistotremastrum niveocremeum HHB9708</name>
    <dbReference type="NCBI Taxonomy" id="1314777"/>
    <lineage>
        <taxon>Eukaryota</taxon>
        <taxon>Fungi</taxon>
        <taxon>Dikarya</taxon>
        <taxon>Basidiomycota</taxon>
        <taxon>Agaricomycotina</taxon>
        <taxon>Agaricomycetes</taxon>
        <taxon>Sistotremastrales</taxon>
        <taxon>Sistotremastraceae</taxon>
        <taxon>Sertulicium</taxon>
        <taxon>Sertulicium niveocremeum</taxon>
    </lineage>
</organism>
<dbReference type="Pfam" id="PF01753">
    <property type="entry name" value="zf-MYND"/>
    <property type="match status" value="1"/>
</dbReference>
<evidence type="ECO:0000256" key="1">
    <source>
        <dbReference type="ARBA" id="ARBA00022723"/>
    </source>
</evidence>
<dbReference type="PROSITE" id="PS50865">
    <property type="entry name" value="ZF_MYND_2"/>
    <property type="match status" value="1"/>
</dbReference>
<dbReference type="OrthoDB" id="4851849at2759"/>
<evidence type="ECO:0000313" key="7">
    <source>
        <dbReference type="Proteomes" id="UP000076722"/>
    </source>
</evidence>
<dbReference type="EMBL" id="KV419423">
    <property type="protein sequence ID" value="KZS90067.1"/>
    <property type="molecule type" value="Genomic_DNA"/>
</dbReference>
<evidence type="ECO:0000256" key="4">
    <source>
        <dbReference type="PROSITE-ProRule" id="PRU00134"/>
    </source>
</evidence>
<protein>
    <recommendedName>
        <fullName evidence="5">MYND-type domain-containing protein</fullName>
    </recommendedName>
</protein>